<organism evidence="4 5">
    <name type="scientific">Marinibaculum pumilum</name>
    <dbReference type="NCBI Taxonomy" id="1766165"/>
    <lineage>
        <taxon>Bacteria</taxon>
        <taxon>Pseudomonadati</taxon>
        <taxon>Pseudomonadota</taxon>
        <taxon>Alphaproteobacteria</taxon>
        <taxon>Rhodospirillales</taxon>
        <taxon>Rhodospirillaceae</taxon>
        <taxon>Marinibaculum</taxon>
    </lineage>
</organism>
<comment type="function">
    <text evidence="1">Could be part of an ABC transporter complex.</text>
</comment>
<dbReference type="Gene3D" id="3.30.750.24">
    <property type="entry name" value="STAS domain"/>
    <property type="match status" value="1"/>
</dbReference>
<feature type="transmembrane region" description="Helical" evidence="2">
    <location>
        <begin position="356"/>
        <end position="377"/>
    </location>
</feature>
<feature type="domain" description="STAS" evidence="3">
    <location>
        <begin position="8"/>
        <end position="98"/>
    </location>
</feature>
<comment type="subcellular location">
    <subcellularLocation>
        <location evidence="2">Cell inner membrane</location>
        <topology evidence="2">Multi-pass membrane protein</topology>
    </subcellularLocation>
</comment>
<keyword evidence="2" id="KW-0472">Membrane</keyword>
<dbReference type="NCBIfam" id="TIGR00056">
    <property type="entry name" value="MlaE family lipid ABC transporter permease subunit"/>
    <property type="match status" value="1"/>
</dbReference>
<proteinExistence type="inferred from homology"/>
<dbReference type="PANTHER" id="PTHR30188:SF3">
    <property type="entry name" value="ABC TRANSPORTER PERMEASE"/>
    <property type="match status" value="1"/>
</dbReference>
<dbReference type="RefSeq" id="WP_379906705.1">
    <property type="nucleotide sequence ID" value="NZ_JBHRTR010000054.1"/>
</dbReference>
<dbReference type="InterPro" id="IPR030802">
    <property type="entry name" value="Permease_MalE"/>
</dbReference>
<name>A0ABV7L974_9PROT</name>
<keyword evidence="2" id="KW-0997">Cell inner membrane</keyword>
<keyword evidence="2" id="KW-0812">Transmembrane</keyword>
<comment type="similarity">
    <text evidence="2">Belongs to the MlaE permease family.</text>
</comment>
<sequence length="379" mass="40986">MTEVEASPYMRFARDGDTAVLAPSGDWRVQDAARIDAELGRVQREAGQRLVVDLQRLHSVDTAGAWLIYRTIRDVHAAGGAVDAVNASPGVAQMLQQAARNDRQCEVEPNWENPLLHIVGRVGRATISTGRDARSLIAFVGAVTEAVILSLLRPWRIRWTSLIHNIEQTTLNAVPIISLISFLIGVVLAYQGSQQLLKFGAQIFVVDLIAISVLREIAILLTAIVVAGRSGSAFTAQIGSMNVNEEVDAMRTLGLDPLEVLVLPRLLALVIGMPILAFIADIMGLLGGGLMAWLSLDISPRIFLDRLQSTADFWTVFTGLVKAPVFAVVIAVVGCFEGMRVERNAESVGRRTTVAVVKAIFLVIVIDAAFSIFFGIIGV</sequence>
<dbReference type="CDD" id="cd07043">
    <property type="entry name" value="STAS_anti-anti-sigma_factors"/>
    <property type="match status" value="1"/>
</dbReference>
<keyword evidence="2" id="KW-1003">Cell membrane</keyword>
<dbReference type="Pfam" id="PF01740">
    <property type="entry name" value="STAS"/>
    <property type="match status" value="1"/>
</dbReference>
<keyword evidence="2" id="KW-1133">Transmembrane helix</keyword>
<protein>
    <submittedName>
        <fullName evidence="4">MlaE family lipid ABC transporter permease subunit</fullName>
    </submittedName>
</protein>
<reference evidence="5" key="1">
    <citation type="journal article" date="2019" name="Int. J. Syst. Evol. Microbiol.">
        <title>The Global Catalogue of Microorganisms (GCM) 10K type strain sequencing project: providing services to taxonomists for standard genome sequencing and annotation.</title>
        <authorList>
            <consortium name="The Broad Institute Genomics Platform"/>
            <consortium name="The Broad Institute Genome Sequencing Center for Infectious Disease"/>
            <person name="Wu L."/>
            <person name="Ma J."/>
        </authorList>
    </citation>
    <scope>NUCLEOTIDE SEQUENCE [LARGE SCALE GENOMIC DNA]</scope>
    <source>
        <strain evidence="5">KCTC 42964</strain>
    </source>
</reference>
<evidence type="ECO:0000313" key="5">
    <source>
        <dbReference type="Proteomes" id="UP001595528"/>
    </source>
</evidence>
<accession>A0ABV7L974</accession>
<dbReference type="PANTHER" id="PTHR30188">
    <property type="entry name" value="ABC TRANSPORTER PERMEASE PROTEIN-RELATED"/>
    <property type="match status" value="1"/>
</dbReference>
<dbReference type="PROSITE" id="PS50801">
    <property type="entry name" value="STAS"/>
    <property type="match status" value="1"/>
</dbReference>
<dbReference type="Pfam" id="PF02405">
    <property type="entry name" value="MlaE"/>
    <property type="match status" value="1"/>
</dbReference>
<dbReference type="InterPro" id="IPR036513">
    <property type="entry name" value="STAS_dom_sf"/>
</dbReference>
<feature type="transmembrane region" description="Helical" evidence="2">
    <location>
        <begin position="266"/>
        <end position="293"/>
    </location>
</feature>
<evidence type="ECO:0000259" key="3">
    <source>
        <dbReference type="PROSITE" id="PS50801"/>
    </source>
</evidence>
<evidence type="ECO:0000313" key="4">
    <source>
        <dbReference type="EMBL" id="MFC3231241.1"/>
    </source>
</evidence>
<feature type="transmembrane region" description="Helical" evidence="2">
    <location>
        <begin position="173"/>
        <end position="191"/>
    </location>
</feature>
<comment type="caution">
    <text evidence="4">The sequence shown here is derived from an EMBL/GenBank/DDBJ whole genome shotgun (WGS) entry which is preliminary data.</text>
</comment>
<evidence type="ECO:0000256" key="2">
    <source>
        <dbReference type="RuleBase" id="RU362044"/>
    </source>
</evidence>
<keyword evidence="5" id="KW-1185">Reference proteome</keyword>
<evidence type="ECO:0000256" key="1">
    <source>
        <dbReference type="ARBA" id="ARBA00003787"/>
    </source>
</evidence>
<feature type="transmembrane region" description="Helical" evidence="2">
    <location>
        <begin position="133"/>
        <end position="152"/>
    </location>
</feature>
<feature type="transmembrane region" description="Helical" evidence="2">
    <location>
        <begin position="313"/>
        <end position="336"/>
    </location>
</feature>
<dbReference type="SUPFAM" id="SSF52091">
    <property type="entry name" value="SpoIIaa-like"/>
    <property type="match status" value="1"/>
</dbReference>
<gene>
    <name evidence="4" type="ORF">ACFOGJ_28595</name>
</gene>
<feature type="transmembrane region" description="Helical" evidence="2">
    <location>
        <begin position="203"/>
        <end position="227"/>
    </location>
</feature>
<dbReference type="InterPro" id="IPR003453">
    <property type="entry name" value="ABC_MlaE_roteobac"/>
</dbReference>
<dbReference type="InterPro" id="IPR002645">
    <property type="entry name" value="STAS_dom"/>
</dbReference>
<dbReference type="Proteomes" id="UP001595528">
    <property type="component" value="Unassembled WGS sequence"/>
</dbReference>
<dbReference type="EMBL" id="JBHRTR010000054">
    <property type="protein sequence ID" value="MFC3231241.1"/>
    <property type="molecule type" value="Genomic_DNA"/>
</dbReference>